<evidence type="ECO:0000256" key="7">
    <source>
        <dbReference type="ARBA" id="ARBA00035140"/>
    </source>
</evidence>
<evidence type="ECO:0000256" key="4">
    <source>
        <dbReference type="ARBA" id="ARBA00022980"/>
    </source>
</evidence>
<dbReference type="AlphaFoldDB" id="A0A7M4E6L7"/>
<dbReference type="PRINTS" id="PR01716">
    <property type="entry name" value="DEATHASSOCP3"/>
</dbReference>
<evidence type="ECO:0000313" key="9">
    <source>
        <dbReference type="Proteomes" id="UP000594220"/>
    </source>
</evidence>
<sequence length="375" mass="42831">ITARICLNGIVNQDVQIAEEKPRAIFRTSESNPANHTEQHDCQHYSIPLEEVKVIFPHGLPRRFKEQIETFKEACLMVRKPAVELFGYLKSTNFAQPAIRYVLYGESGTGKTMTLCHAVHYCAKQGWLVLHIPDAHLLVKNCKQLLQSSYKTERIDQPLQASAWLKNFRTSNEHLLREIKTQQKYTWNKWDSTEEGRPLVEMVEQGITRMKTATDVVGAVLKELKRQCSLGSFKLLVAVDGVNAFWGKTTLRKRDKTLVSPEELALVHNLRKMVMNDWSGGAIVTTICQTGSVFKPRLAYLPHELLGDEGFSALEPFVPIQVPKYSEKEFESCYQYYLDRKWLQHEKARTPDGRAELLFLSGANPAQLERLAAML</sequence>
<dbReference type="OMA" id="DITNYDW"/>
<name>A0A7M4E6L7_CROPO</name>
<keyword evidence="6" id="KW-0687">Ribonucleoprotein</keyword>
<dbReference type="Ensembl" id="ENSCPRT00005005969.1">
    <property type="protein sequence ID" value="ENSCPRP00005005105.1"/>
    <property type="gene ID" value="ENSCPRG00005003641.1"/>
</dbReference>
<keyword evidence="9" id="KW-1185">Reference proteome</keyword>
<comment type="similarity">
    <text evidence="2">Belongs to the mitochondrion-specific ribosomal protein mS29 family.</text>
</comment>
<dbReference type="SUPFAM" id="SSF52540">
    <property type="entry name" value="P-loop containing nucleoside triphosphate hydrolases"/>
    <property type="match status" value="1"/>
</dbReference>
<evidence type="ECO:0000256" key="5">
    <source>
        <dbReference type="ARBA" id="ARBA00023128"/>
    </source>
</evidence>
<evidence type="ECO:0000256" key="2">
    <source>
        <dbReference type="ARBA" id="ARBA00009863"/>
    </source>
</evidence>
<dbReference type="Proteomes" id="UP000594220">
    <property type="component" value="Unplaced"/>
</dbReference>
<accession>A0A7M4E6L7</accession>
<dbReference type="GO" id="GO:0005763">
    <property type="term" value="C:mitochondrial small ribosomal subunit"/>
    <property type="evidence" value="ECO:0007669"/>
    <property type="project" value="TreeGrafter"/>
</dbReference>
<evidence type="ECO:0000256" key="6">
    <source>
        <dbReference type="ARBA" id="ARBA00023274"/>
    </source>
</evidence>
<dbReference type="Pfam" id="PF10236">
    <property type="entry name" value="DAP3"/>
    <property type="match status" value="1"/>
</dbReference>
<reference evidence="8" key="1">
    <citation type="submission" date="2025-08" db="UniProtKB">
        <authorList>
            <consortium name="Ensembl"/>
        </authorList>
    </citation>
    <scope>IDENTIFICATION</scope>
</reference>
<dbReference type="PANTHER" id="PTHR12810:SF0">
    <property type="entry name" value="SMALL RIBOSOMAL SUBUNIT PROTEIN MS29"/>
    <property type="match status" value="1"/>
</dbReference>
<dbReference type="GO" id="GO:0003735">
    <property type="term" value="F:structural constituent of ribosome"/>
    <property type="evidence" value="ECO:0007669"/>
    <property type="project" value="TreeGrafter"/>
</dbReference>
<gene>
    <name evidence="8" type="primary">DAP3</name>
</gene>
<dbReference type="InterPro" id="IPR027417">
    <property type="entry name" value="P-loop_NTPase"/>
</dbReference>
<dbReference type="InterPro" id="IPR019368">
    <property type="entry name" value="Ribosomal_mS29"/>
</dbReference>
<comment type="subcellular location">
    <subcellularLocation>
        <location evidence="1">Mitochondrion</location>
    </subcellularLocation>
</comment>
<organism evidence="8 9">
    <name type="scientific">Crocodylus porosus</name>
    <name type="common">Saltwater crocodile</name>
    <name type="synonym">Estuarine crocodile</name>
    <dbReference type="NCBI Taxonomy" id="8502"/>
    <lineage>
        <taxon>Eukaryota</taxon>
        <taxon>Metazoa</taxon>
        <taxon>Chordata</taxon>
        <taxon>Craniata</taxon>
        <taxon>Vertebrata</taxon>
        <taxon>Euteleostomi</taxon>
        <taxon>Archelosauria</taxon>
        <taxon>Archosauria</taxon>
        <taxon>Crocodylia</taxon>
        <taxon>Longirostres</taxon>
        <taxon>Crocodylidae</taxon>
        <taxon>Crocodylus</taxon>
    </lineage>
</organism>
<dbReference type="GeneTree" id="ENSGT00390000015248"/>
<reference evidence="8" key="2">
    <citation type="submission" date="2025-09" db="UniProtKB">
        <authorList>
            <consortium name="Ensembl"/>
        </authorList>
    </citation>
    <scope>IDENTIFICATION</scope>
</reference>
<evidence type="ECO:0000256" key="3">
    <source>
        <dbReference type="ARBA" id="ARBA00022946"/>
    </source>
</evidence>
<keyword evidence="3" id="KW-0809">Transit peptide</keyword>
<dbReference type="PANTHER" id="PTHR12810">
    <property type="entry name" value="MITOCHONDRIAL 28S RIBOSOMAL PROTEIN S29"/>
    <property type="match status" value="1"/>
</dbReference>
<keyword evidence="4" id="KW-0689">Ribosomal protein</keyword>
<dbReference type="GO" id="GO:0006915">
    <property type="term" value="P:apoptotic process"/>
    <property type="evidence" value="ECO:0007669"/>
    <property type="project" value="InterPro"/>
</dbReference>
<keyword evidence="5" id="KW-0496">Mitochondrion</keyword>
<evidence type="ECO:0000313" key="8">
    <source>
        <dbReference type="Ensembl" id="ENSCPRP00005005105.1"/>
    </source>
</evidence>
<dbReference type="InterPro" id="IPR008092">
    <property type="entry name" value="Ribosomal_mS29_met"/>
</dbReference>
<evidence type="ECO:0000256" key="1">
    <source>
        <dbReference type="ARBA" id="ARBA00004173"/>
    </source>
</evidence>
<protein>
    <recommendedName>
        <fullName evidence="7">Small ribosomal subunit protein mS29</fullName>
    </recommendedName>
</protein>
<proteinExistence type="inferred from homology"/>